<dbReference type="RefSeq" id="WP_206657280.1">
    <property type="nucleotide sequence ID" value="NZ_CP071182.1"/>
</dbReference>
<feature type="transmembrane region" description="Helical" evidence="6">
    <location>
        <begin position="449"/>
        <end position="468"/>
    </location>
</feature>
<dbReference type="KEGG" id="afx:JZ786_02560"/>
<keyword evidence="4 6" id="KW-1133">Transmembrane helix</keyword>
<reference evidence="7 8" key="1">
    <citation type="submission" date="2021-02" db="EMBL/GenBank/DDBJ databases">
        <title>Alicyclobacillus curvatus sp. nov. and Alicyclobacillus mengziensis sp. nov., two acidophilic bacteria isolated from acid mine drainage.</title>
        <authorList>
            <person name="Huang Y."/>
        </authorList>
    </citation>
    <scope>NUCLEOTIDE SEQUENCE [LARGE SCALE GENOMIC DNA]</scope>
    <source>
        <strain evidence="7 8">S30H14</strain>
    </source>
</reference>
<feature type="transmembrane region" description="Helical" evidence="6">
    <location>
        <begin position="12"/>
        <end position="36"/>
    </location>
</feature>
<dbReference type="EMBL" id="CP071182">
    <property type="protein sequence ID" value="QSO47936.1"/>
    <property type="molecule type" value="Genomic_DNA"/>
</dbReference>
<keyword evidence="3 6" id="KW-0812">Transmembrane</keyword>
<comment type="subcellular location">
    <subcellularLocation>
        <location evidence="1">Cell membrane</location>
        <topology evidence="1">Multi-pass membrane protein</topology>
    </subcellularLocation>
</comment>
<evidence type="ECO:0000256" key="3">
    <source>
        <dbReference type="ARBA" id="ARBA00022692"/>
    </source>
</evidence>
<feature type="transmembrane region" description="Helical" evidence="6">
    <location>
        <begin position="48"/>
        <end position="67"/>
    </location>
</feature>
<keyword evidence="2" id="KW-1003">Cell membrane</keyword>
<evidence type="ECO:0000256" key="6">
    <source>
        <dbReference type="SAM" id="Phobius"/>
    </source>
</evidence>
<feature type="transmembrane region" description="Helical" evidence="6">
    <location>
        <begin position="363"/>
        <end position="381"/>
    </location>
</feature>
<dbReference type="PANTHER" id="PTHR30250">
    <property type="entry name" value="PST FAMILY PREDICTED COLANIC ACID TRANSPORTER"/>
    <property type="match status" value="1"/>
</dbReference>
<dbReference type="GO" id="GO:0005886">
    <property type="term" value="C:plasma membrane"/>
    <property type="evidence" value="ECO:0007669"/>
    <property type="project" value="UniProtKB-SubCell"/>
</dbReference>
<feature type="transmembrane region" description="Helical" evidence="6">
    <location>
        <begin position="324"/>
        <end position="343"/>
    </location>
</feature>
<evidence type="ECO:0000313" key="7">
    <source>
        <dbReference type="EMBL" id="QSO47936.1"/>
    </source>
</evidence>
<dbReference type="Proteomes" id="UP000663505">
    <property type="component" value="Chromosome"/>
</dbReference>
<name>A0A9X7VZI7_9BACL</name>
<evidence type="ECO:0000256" key="2">
    <source>
        <dbReference type="ARBA" id="ARBA00022475"/>
    </source>
</evidence>
<dbReference type="InterPro" id="IPR002797">
    <property type="entry name" value="Polysacc_synth"/>
</dbReference>
<evidence type="ECO:0000256" key="5">
    <source>
        <dbReference type="ARBA" id="ARBA00023136"/>
    </source>
</evidence>
<accession>A0A9X7VZI7</accession>
<keyword evidence="5 6" id="KW-0472">Membrane</keyword>
<dbReference type="InterPro" id="IPR024923">
    <property type="entry name" value="PG_synth_SpoVB"/>
</dbReference>
<feature type="transmembrane region" description="Helical" evidence="6">
    <location>
        <begin position="388"/>
        <end position="408"/>
    </location>
</feature>
<feature type="transmembrane region" description="Helical" evidence="6">
    <location>
        <begin position="484"/>
        <end position="505"/>
    </location>
</feature>
<evidence type="ECO:0000256" key="4">
    <source>
        <dbReference type="ARBA" id="ARBA00022989"/>
    </source>
</evidence>
<feature type="transmembrane region" description="Helical" evidence="6">
    <location>
        <begin position="288"/>
        <end position="312"/>
    </location>
</feature>
<sequence>MNTGHGFVRGAMLLAGAAVLTKLLGSVYTIVLQNIIGDHGMGLFQMAYPIYATLLAMATAGFPVAISKLVSERLALYDHHGVSQVFRVALALLSALGVASFVVLFFGAHFWAEIAGDPEATWAIRAISPALLIVPILSAIRGYFQGYQSMEPTASSQIAEQFVRVATILGLALWLTSQGYGQGIAAAGAAFGAVTGAFAGLLLLLVYWRKRHPARAVGDEAGPTMPAGALVRRLIYYAFPISLGALVVPLMNNIDVVTVVNLLKHAGDGQGAATTEFGLLSGRAFKLMMLPTTLAAGIGIAVMPAVSEAFTLGYRRLMNERIDMAVRLTVMLSFPAAAGLALLAGPVDIALFKNNAGSSTIQVLAYATVFASLQTTLAAVLQGSGKVYLPVYNLLIACVAKAGLNIVLVPRYGISGAAAATVISYAVAAVLNLYGMNRYLGTHTLWSRWFGKPLFATFIMSGFVYAALRQWERWRPFAGHRLEAALACVLLIVIGIIVYGAALLASASIAERELRQVPRIGDTLANVCVALGLVRSGQ</sequence>
<dbReference type="CDD" id="cd13124">
    <property type="entry name" value="MATE_SpoVB_like"/>
    <property type="match status" value="1"/>
</dbReference>
<dbReference type="PIRSF" id="PIRSF038958">
    <property type="entry name" value="PG_synth_SpoVB"/>
    <property type="match status" value="1"/>
</dbReference>
<protein>
    <submittedName>
        <fullName evidence="7">Polysaccharide biosynthesis protein</fullName>
    </submittedName>
</protein>
<dbReference type="AlphaFoldDB" id="A0A9X7VZI7"/>
<evidence type="ECO:0000256" key="1">
    <source>
        <dbReference type="ARBA" id="ARBA00004651"/>
    </source>
</evidence>
<proteinExistence type="predicted"/>
<dbReference type="Pfam" id="PF01943">
    <property type="entry name" value="Polysacc_synt"/>
    <property type="match status" value="1"/>
</dbReference>
<keyword evidence="8" id="KW-1185">Reference proteome</keyword>
<organism evidence="7 8">
    <name type="scientific">Alicyclobacillus mengziensis</name>
    <dbReference type="NCBI Taxonomy" id="2931921"/>
    <lineage>
        <taxon>Bacteria</taxon>
        <taxon>Bacillati</taxon>
        <taxon>Bacillota</taxon>
        <taxon>Bacilli</taxon>
        <taxon>Bacillales</taxon>
        <taxon>Alicyclobacillaceae</taxon>
        <taxon>Alicyclobacillus</taxon>
    </lineage>
</organism>
<feature type="transmembrane region" description="Helical" evidence="6">
    <location>
        <begin position="88"/>
        <end position="110"/>
    </location>
</feature>
<dbReference type="InterPro" id="IPR050833">
    <property type="entry name" value="Poly_Biosynth_Transport"/>
</dbReference>
<evidence type="ECO:0000313" key="8">
    <source>
        <dbReference type="Proteomes" id="UP000663505"/>
    </source>
</evidence>
<feature type="transmembrane region" description="Helical" evidence="6">
    <location>
        <begin position="122"/>
        <end position="140"/>
    </location>
</feature>
<feature type="transmembrane region" description="Helical" evidence="6">
    <location>
        <begin position="161"/>
        <end position="177"/>
    </location>
</feature>
<dbReference type="PANTHER" id="PTHR30250:SF21">
    <property type="entry name" value="LIPID II FLIPPASE MURJ"/>
    <property type="match status" value="1"/>
</dbReference>
<feature type="transmembrane region" description="Helical" evidence="6">
    <location>
        <begin position="234"/>
        <end position="254"/>
    </location>
</feature>
<gene>
    <name evidence="7" type="ORF">JZ786_02560</name>
</gene>
<feature type="transmembrane region" description="Helical" evidence="6">
    <location>
        <begin position="183"/>
        <end position="208"/>
    </location>
</feature>
<feature type="transmembrane region" description="Helical" evidence="6">
    <location>
        <begin position="414"/>
        <end position="437"/>
    </location>
</feature>